<name>A0A0N0XRP2_9ACTN</name>
<evidence type="ECO:0000256" key="1">
    <source>
        <dbReference type="SAM" id="MobiDB-lite"/>
    </source>
</evidence>
<organism evidence="2 3">
    <name type="scientific">Streptomyces chattanoogensis</name>
    <dbReference type="NCBI Taxonomy" id="66876"/>
    <lineage>
        <taxon>Bacteria</taxon>
        <taxon>Bacillati</taxon>
        <taxon>Actinomycetota</taxon>
        <taxon>Actinomycetes</taxon>
        <taxon>Kitasatosporales</taxon>
        <taxon>Streptomycetaceae</taxon>
        <taxon>Streptomyces</taxon>
    </lineage>
</organism>
<evidence type="ECO:0000313" key="2">
    <source>
        <dbReference type="EMBL" id="KPC59996.1"/>
    </source>
</evidence>
<feature type="region of interest" description="Disordered" evidence="1">
    <location>
        <begin position="31"/>
        <end position="73"/>
    </location>
</feature>
<feature type="compositionally biased region" description="Low complexity" evidence="1">
    <location>
        <begin position="48"/>
        <end position="65"/>
    </location>
</feature>
<keyword evidence="3" id="KW-1185">Reference proteome</keyword>
<dbReference type="RefSeq" id="WP_053926998.1">
    <property type="nucleotide sequence ID" value="NZ_LGKG01000168.1"/>
</dbReference>
<dbReference type="PATRIC" id="fig|66876.3.peg.7007"/>
<dbReference type="EMBL" id="LGKG01000168">
    <property type="protein sequence ID" value="KPC59996.1"/>
    <property type="molecule type" value="Genomic_DNA"/>
</dbReference>
<sequence length="73" mass="7759">MATRLREVTVRDFELKAEADMRLYSDRRAAELARKRREKPAAAEDGASRAPAPADGAPAAGAAEAGGEESEES</sequence>
<protein>
    <submittedName>
        <fullName evidence="2">Uncharacterized protein</fullName>
    </submittedName>
</protein>
<proteinExistence type="predicted"/>
<evidence type="ECO:0000313" key="3">
    <source>
        <dbReference type="Proteomes" id="UP000037982"/>
    </source>
</evidence>
<dbReference type="Proteomes" id="UP000037982">
    <property type="component" value="Unassembled WGS sequence"/>
</dbReference>
<reference evidence="3" key="1">
    <citation type="submission" date="2015-07" db="EMBL/GenBank/DDBJ databases">
        <authorList>
            <person name="Ju K.-S."/>
            <person name="Doroghazi J.R."/>
            <person name="Metcalf W.W."/>
        </authorList>
    </citation>
    <scope>NUCLEOTIDE SEQUENCE [LARGE SCALE GENOMIC DNA]</scope>
    <source>
        <strain evidence="3">NRRL ISP-5002</strain>
    </source>
</reference>
<dbReference type="AlphaFoldDB" id="A0A0N0XRP2"/>
<gene>
    <name evidence="2" type="ORF">ADL29_31795</name>
</gene>
<comment type="caution">
    <text evidence="2">The sequence shown here is derived from an EMBL/GenBank/DDBJ whole genome shotgun (WGS) entry which is preliminary data.</text>
</comment>
<accession>A0A0N0XRP2</accession>